<proteinExistence type="predicted"/>
<reference evidence="2" key="1">
    <citation type="journal article" date="2009" name="Science">
        <title>The B73 maize genome: complexity, diversity, and dynamics.</title>
        <authorList>
            <person name="Schnable P.S."/>
            <person name="Ware D."/>
            <person name="Fulton R.S."/>
            <person name="Stein J.C."/>
            <person name="Wei F."/>
            <person name="Pasternak S."/>
            <person name="Liang C."/>
            <person name="Zhang J."/>
            <person name="Fulton L."/>
            <person name="Graves T.A."/>
            <person name="Minx P."/>
            <person name="Reily A.D."/>
            <person name="Courtney L."/>
            <person name="Kruchowski S.S."/>
            <person name="Tomlinson C."/>
            <person name="Strong C."/>
            <person name="Delehaunty K."/>
            <person name="Fronick C."/>
            <person name="Courtney B."/>
            <person name="Rock S.M."/>
            <person name="Belter E."/>
            <person name="Du F."/>
            <person name="Kim K."/>
            <person name="Abbott R.M."/>
            <person name="Cotton M."/>
            <person name="Levy A."/>
            <person name="Marchetto P."/>
            <person name="Ochoa K."/>
            <person name="Jackson S.M."/>
            <person name="Gillam B."/>
            <person name="Chen W."/>
            <person name="Yan L."/>
            <person name="Higginbotham J."/>
            <person name="Cardenas M."/>
            <person name="Waligorski J."/>
            <person name="Applebaum E."/>
            <person name="Phelps L."/>
            <person name="Falcone J."/>
            <person name="Kanchi K."/>
            <person name="Thane T."/>
            <person name="Scimone A."/>
            <person name="Thane N."/>
            <person name="Henke J."/>
            <person name="Wang T."/>
            <person name="Ruppert J."/>
            <person name="Shah N."/>
            <person name="Rotter K."/>
            <person name="Hodges J."/>
            <person name="Ingenthron E."/>
            <person name="Cordes M."/>
            <person name="Kohlberg S."/>
            <person name="Sgro J."/>
            <person name="Delgado B."/>
            <person name="Mead K."/>
            <person name="Chinwalla A."/>
            <person name="Leonard S."/>
            <person name="Crouse K."/>
            <person name="Collura K."/>
            <person name="Kudrna D."/>
            <person name="Currie J."/>
            <person name="He R."/>
            <person name="Angelova A."/>
            <person name="Rajasekar S."/>
            <person name="Mueller T."/>
            <person name="Lomeli R."/>
            <person name="Scara G."/>
            <person name="Ko A."/>
            <person name="Delaney K."/>
            <person name="Wissotski M."/>
            <person name="Lopez G."/>
            <person name="Campos D."/>
            <person name="Braidotti M."/>
            <person name="Ashley E."/>
            <person name="Golser W."/>
            <person name="Kim H."/>
            <person name="Lee S."/>
            <person name="Lin J."/>
            <person name="Dujmic Z."/>
            <person name="Kim W."/>
            <person name="Talag J."/>
            <person name="Zuccolo A."/>
            <person name="Fan C."/>
            <person name="Sebastian A."/>
            <person name="Kramer M."/>
            <person name="Spiegel L."/>
            <person name="Nascimento L."/>
            <person name="Zutavern T."/>
            <person name="Miller B."/>
            <person name="Ambroise C."/>
            <person name="Muller S."/>
            <person name="Spooner W."/>
            <person name="Narechania A."/>
            <person name="Ren L."/>
            <person name="Wei S."/>
            <person name="Kumari S."/>
            <person name="Faga B."/>
            <person name="Levy M.J."/>
            <person name="McMahan L."/>
            <person name="Van Buren P."/>
            <person name="Vaughn M.W."/>
            <person name="Ying K."/>
            <person name="Yeh C.-T."/>
            <person name="Emrich S.J."/>
            <person name="Jia Y."/>
            <person name="Kalyanaraman A."/>
            <person name="Hsia A.-P."/>
            <person name="Barbazuk W.B."/>
            <person name="Baucom R.S."/>
            <person name="Brutnell T.P."/>
            <person name="Carpita N.C."/>
            <person name="Chaparro C."/>
            <person name="Chia J.-M."/>
            <person name="Deragon J.-M."/>
            <person name="Estill J.C."/>
            <person name="Fu Y."/>
            <person name="Jeddeloh J.A."/>
            <person name="Han Y."/>
            <person name="Lee H."/>
            <person name="Li P."/>
            <person name="Lisch D.R."/>
            <person name="Liu S."/>
            <person name="Liu Z."/>
            <person name="Nagel D.H."/>
            <person name="McCann M.C."/>
            <person name="SanMiguel P."/>
            <person name="Myers A.M."/>
            <person name="Nettleton D."/>
            <person name="Nguyen J."/>
            <person name="Penning B.W."/>
            <person name="Ponnala L."/>
            <person name="Schneider K.L."/>
            <person name="Schwartz D.C."/>
            <person name="Sharma A."/>
            <person name="Soderlund C."/>
            <person name="Springer N.M."/>
            <person name="Sun Q."/>
            <person name="Wang H."/>
            <person name="Waterman M."/>
            <person name="Westerman R."/>
            <person name="Wolfgruber T.K."/>
            <person name="Yang L."/>
            <person name="Yu Y."/>
            <person name="Zhang L."/>
            <person name="Zhou S."/>
            <person name="Zhu Q."/>
            <person name="Bennetzen J.L."/>
            <person name="Dawe R.K."/>
            <person name="Jiang J."/>
            <person name="Jiang N."/>
            <person name="Presting G.G."/>
            <person name="Wessler S.R."/>
            <person name="Aluru S."/>
            <person name="Martienssen R.A."/>
            <person name="Clifton S.W."/>
            <person name="McCombie W.R."/>
            <person name="Wing R.A."/>
            <person name="Wilson R.K."/>
        </authorList>
    </citation>
    <scope>NUCLEOTIDE SEQUENCE [LARGE SCALE GENOMIC DNA]</scope>
    <source>
        <strain evidence="2">cv. B73</strain>
    </source>
</reference>
<sequence>MTHEMNGSLNLCQHIYTYTEVAAAEFVVLPCPSDWSSSRLSRAQAAAGGGSVLRIHIVAVVDDNASAMSGGQPEGDAVASPPAPRVALSFPALVLDSSLEQSEPKPASEGGV</sequence>
<keyword evidence="2" id="KW-1185">Reference proteome</keyword>
<protein>
    <submittedName>
        <fullName evidence="1">Uncharacterized protein</fullName>
    </submittedName>
</protein>
<dbReference type="EnsemblPlants" id="Zm00001eb229780_T001">
    <property type="protein sequence ID" value="Zm00001eb229780_P001"/>
    <property type="gene ID" value="Zm00001eb229780"/>
</dbReference>
<dbReference type="AlphaFoldDB" id="A0A804U7B9"/>
<organism evidence="1 2">
    <name type="scientific">Zea mays</name>
    <name type="common">Maize</name>
    <dbReference type="NCBI Taxonomy" id="4577"/>
    <lineage>
        <taxon>Eukaryota</taxon>
        <taxon>Viridiplantae</taxon>
        <taxon>Streptophyta</taxon>
        <taxon>Embryophyta</taxon>
        <taxon>Tracheophyta</taxon>
        <taxon>Spermatophyta</taxon>
        <taxon>Magnoliopsida</taxon>
        <taxon>Liliopsida</taxon>
        <taxon>Poales</taxon>
        <taxon>Poaceae</taxon>
        <taxon>PACMAD clade</taxon>
        <taxon>Panicoideae</taxon>
        <taxon>Andropogonodae</taxon>
        <taxon>Andropogoneae</taxon>
        <taxon>Tripsacinae</taxon>
        <taxon>Zea</taxon>
    </lineage>
</organism>
<dbReference type="InParanoid" id="A0A804U7B9"/>
<reference evidence="1" key="2">
    <citation type="submission" date="2019-07" db="EMBL/GenBank/DDBJ databases">
        <authorList>
            <person name="Seetharam A."/>
            <person name="Woodhouse M."/>
            <person name="Cannon E."/>
        </authorList>
    </citation>
    <scope>NUCLEOTIDE SEQUENCE [LARGE SCALE GENOMIC DNA]</scope>
    <source>
        <strain evidence="1">cv. B73</strain>
    </source>
</reference>
<name>A0A804U7B9_MAIZE</name>
<evidence type="ECO:0000313" key="1">
    <source>
        <dbReference type="EnsemblPlants" id="Zm00001eb229780_P001"/>
    </source>
</evidence>
<accession>A0A804U7B9</accession>
<dbReference type="Proteomes" id="UP000007305">
    <property type="component" value="Chromosome 5"/>
</dbReference>
<reference evidence="1" key="3">
    <citation type="submission" date="2021-05" db="UniProtKB">
        <authorList>
            <consortium name="EnsemblPlants"/>
        </authorList>
    </citation>
    <scope>IDENTIFICATION</scope>
    <source>
        <strain evidence="1">cv. B73</strain>
    </source>
</reference>
<evidence type="ECO:0000313" key="2">
    <source>
        <dbReference type="Proteomes" id="UP000007305"/>
    </source>
</evidence>
<dbReference type="Gramene" id="Zm00001eb229780_T001">
    <property type="protein sequence ID" value="Zm00001eb229780_P001"/>
    <property type="gene ID" value="Zm00001eb229780"/>
</dbReference>